<dbReference type="EC" id="2.7.6.3" evidence="3"/>
<dbReference type="Proteomes" id="UP000198796">
    <property type="component" value="Unassembled WGS sequence"/>
</dbReference>
<keyword evidence="9" id="KW-0289">Folate biosynthesis</keyword>
<dbReference type="InterPro" id="IPR035907">
    <property type="entry name" value="Hppk_sf"/>
</dbReference>
<comment type="function">
    <text evidence="10">Catalyzes the transfer of pyrophosphate from adenosine triphosphate (ATP) to 6-hydroxymethyl-7,8-dihydropterin, an enzymatic step in folate biosynthesis pathway.</text>
</comment>
<accession>A0A1I0Y636</accession>
<evidence type="ECO:0000313" key="14">
    <source>
        <dbReference type="EMBL" id="SFB07613.1"/>
    </source>
</evidence>
<dbReference type="GO" id="GO:0016301">
    <property type="term" value="F:kinase activity"/>
    <property type="evidence" value="ECO:0007669"/>
    <property type="project" value="UniProtKB-KW"/>
</dbReference>
<evidence type="ECO:0000256" key="11">
    <source>
        <dbReference type="ARBA" id="ARBA00029766"/>
    </source>
</evidence>
<keyword evidence="7 14" id="KW-0418">Kinase</keyword>
<dbReference type="Pfam" id="PF01288">
    <property type="entry name" value="HPPK"/>
    <property type="match status" value="1"/>
</dbReference>
<evidence type="ECO:0000256" key="8">
    <source>
        <dbReference type="ARBA" id="ARBA00022840"/>
    </source>
</evidence>
<reference evidence="14 15" key="1">
    <citation type="submission" date="2016-10" db="EMBL/GenBank/DDBJ databases">
        <authorList>
            <person name="de Groot N.N."/>
        </authorList>
    </citation>
    <scope>NUCLEOTIDE SEQUENCE [LARGE SCALE GENOMIC DNA]</scope>
    <source>
        <strain evidence="14 15">DSM 29316</strain>
    </source>
</reference>
<dbReference type="PANTHER" id="PTHR43071">
    <property type="entry name" value="2-AMINO-4-HYDROXY-6-HYDROXYMETHYLDIHYDROPTERIDINE PYROPHOSPHOKINASE"/>
    <property type="match status" value="1"/>
</dbReference>
<evidence type="ECO:0000256" key="1">
    <source>
        <dbReference type="ARBA" id="ARBA00005051"/>
    </source>
</evidence>
<evidence type="ECO:0000256" key="7">
    <source>
        <dbReference type="ARBA" id="ARBA00022777"/>
    </source>
</evidence>
<dbReference type="GO" id="GO:0005524">
    <property type="term" value="F:ATP binding"/>
    <property type="evidence" value="ECO:0007669"/>
    <property type="project" value="UniProtKB-KW"/>
</dbReference>
<dbReference type="SUPFAM" id="SSF55083">
    <property type="entry name" value="6-hydroxymethyl-7,8-dihydropterin pyrophosphokinase, HPPK"/>
    <property type="match status" value="1"/>
</dbReference>
<comment type="pathway">
    <text evidence="1">Cofactor biosynthesis; tetrahydrofolate biosynthesis; 2-amino-4-hydroxy-6-hydroxymethyl-7,8-dihydropteridine diphosphate from 7,8-dihydroneopterin triphosphate: step 4/4.</text>
</comment>
<evidence type="ECO:0000256" key="5">
    <source>
        <dbReference type="ARBA" id="ARBA00022679"/>
    </source>
</evidence>
<dbReference type="PANTHER" id="PTHR43071:SF1">
    <property type="entry name" value="2-AMINO-4-HYDROXY-6-HYDROXYMETHYLDIHYDROPTERIDINE PYROPHOSPHOKINASE"/>
    <property type="match status" value="1"/>
</dbReference>
<evidence type="ECO:0000256" key="4">
    <source>
        <dbReference type="ARBA" id="ARBA00016218"/>
    </source>
</evidence>
<evidence type="ECO:0000256" key="3">
    <source>
        <dbReference type="ARBA" id="ARBA00013253"/>
    </source>
</evidence>
<dbReference type="GO" id="GO:0046654">
    <property type="term" value="P:tetrahydrofolate biosynthetic process"/>
    <property type="evidence" value="ECO:0007669"/>
    <property type="project" value="UniProtKB-UniPathway"/>
</dbReference>
<evidence type="ECO:0000256" key="12">
    <source>
        <dbReference type="ARBA" id="ARBA00033413"/>
    </source>
</evidence>
<evidence type="ECO:0000256" key="10">
    <source>
        <dbReference type="ARBA" id="ARBA00029409"/>
    </source>
</evidence>
<dbReference type="EMBL" id="FOJU01000004">
    <property type="protein sequence ID" value="SFB07613.1"/>
    <property type="molecule type" value="Genomic_DNA"/>
</dbReference>
<evidence type="ECO:0000256" key="9">
    <source>
        <dbReference type="ARBA" id="ARBA00022909"/>
    </source>
</evidence>
<comment type="similarity">
    <text evidence="2">Belongs to the HPPK family.</text>
</comment>
<protein>
    <recommendedName>
        <fullName evidence="4">2-amino-4-hydroxy-6-hydroxymethyldihydropteridine pyrophosphokinase</fullName>
        <ecNumber evidence="3">2.7.6.3</ecNumber>
    </recommendedName>
    <alternativeName>
        <fullName evidence="11">6-hydroxymethyl-7,8-dihydropterin pyrophosphokinase</fullName>
    </alternativeName>
    <alternativeName>
        <fullName evidence="12">7,8-dihydro-6-hydroxymethylpterin-pyrophosphokinase</fullName>
    </alternativeName>
</protein>
<keyword evidence="5" id="KW-0808">Transferase</keyword>
<proteinExistence type="inferred from homology"/>
<dbReference type="InterPro" id="IPR000550">
    <property type="entry name" value="Hppk"/>
</dbReference>
<dbReference type="Gene3D" id="3.30.70.560">
    <property type="entry name" value="7,8-Dihydro-6-hydroxymethylpterin-pyrophosphokinase HPPK"/>
    <property type="match status" value="1"/>
</dbReference>
<evidence type="ECO:0000256" key="2">
    <source>
        <dbReference type="ARBA" id="ARBA00005810"/>
    </source>
</evidence>
<name>A0A1I0Y636_9RHOB</name>
<dbReference type="GO" id="GO:0046656">
    <property type="term" value="P:folic acid biosynthetic process"/>
    <property type="evidence" value="ECO:0007669"/>
    <property type="project" value="UniProtKB-KW"/>
</dbReference>
<keyword evidence="15" id="KW-1185">Reference proteome</keyword>
<evidence type="ECO:0000313" key="15">
    <source>
        <dbReference type="Proteomes" id="UP000198796"/>
    </source>
</evidence>
<sequence>MQSHKKGATCAMAFSTGAFFIIALGSNLTSSVGDSQQIIAAAVQKLSDSPLLLVSVSRFYATPAFPAGSGPDYVNAAAIVRSKRGPQEVLDLLHEIEAGFARERGARWASRTLDLDLIAVGDIILPDADTQTAWRELSLEEQMTRAPSQLVLPHPRLQDRPFVLLPLLDVAPDWRHPLTGRSIAEMCEALDPTARAEVRALL</sequence>
<evidence type="ECO:0000256" key="6">
    <source>
        <dbReference type="ARBA" id="ARBA00022741"/>
    </source>
</evidence>
<gene>
    <name evidence="14" type="ORF">SAMN05421688_2768</name>
</gene>
<keyword evidence="8" id="KW-0067">ATP-binding</keyword>
<keyword evidence="6" id="KW-0547">Nucleotide-binding</keyword>
<evidence type="ECO:0000259" key="13">
    <source>
        <dbReference type="PROSITE" id="PS00794"/>
    </source>
</evidence>
<dbReference type="UniPathway" id="UPA00077">
    <property type="reaction ID" value="UER00155"/>
</dbReference>
<dbReference type="CDD" id="cd00483">
    <property type="entry name" value="HPPK"/>
    <property type="match status" value="1"/>
</dbReference>
<organism evidence="14 15">
    <name type="scientific">Poseidonocella pacifica</name>
    <dbReference type="NCBI Taxonomy" id="871651"/>
    <lineage>
        <taxon>Bacteria</taxon>
        <taxon>Pseudomonadati</taxon>
        <taxon>Pseudomonadota</taxon>
        <taxon>Alphaproteobacteria</taxon>
        <taxon>Rhodobacterales</taxon>
        <taxon>Roseobacteraceae</taxon>
        <taxon>Poseidonocella</taxon>
    </lineage>
</organism>
<dbReference type="PROSITE" id="PS00794">
    <property type="entry name" value="HPPK"/>
    <property type="match status" value="1"/>
</dbReference>
<feature type="domain" description="7,8-dihydro-6-hydroxymethylpterin-pyrophosphokinase" evidence="13">
    <location>
        <begin position="107"/>
        <end position="118"/>
    </location>
</feature>
<dbReference type="AlphaFoldDB" id="A0A1I0Y636"/>
<dbReference type="GO" id="GO:0003848">
    <property type="term" value="F:2-amino-4-hydroxy-6-hydroxymethyldihydropteridine diphosphokinase activity"/>
    <property type="evidence" value="ECO:0007669"/>
    <property type="project" value="UniProtKB-EC"/>
</dbReference>
<dbReference type="STRING" id="871651.SAMN05421688_2768"/>
<dbReference type="NCBIfam" id="TIGR01498">
    <property type="entry name" value="folK"/>
    <property type="match status" value="1"/>
</dbReference>